<proteinExistence type="predicted"/>
<dbReference type="AlphaFoldDB" id="A0A0J8B3Q9"/>
<feature type="transmembrane region" description="Helical" evidence="1">
    <location>
        <begin position="81"/>
        <end position="102"/>
    </location>
</feature>
<gene>
    <name evidence="2" type="ORF">BVRB_020970</name>
</gene>
<keyword evidence="1" id="KW-1133">Transmembrane helix</keyword>
<dbReference type="Gramene" id="KMS94482">
    <property type="protein sequence ID" value="KMS94482"/>
    <property type="gene ID" value="BVRB_020970"/>
</dbReference>
<feature type="transmembrane region" description="Helical" evidence="1">
    <location>
        <begin position="152"/>
        <end position="175"/>
    </location>
</feature>
<protein>
    <submittedName>
        <fullName evidence="2">Uncharacterized protein</fullName>
    </submittedName>
</protein>
<evidence type="ECO:0000313" key="3">
    <source>
        <dbReference type="Proteomes" id="UP000035740"/>
    </source>
</evidence>
<feature type="non-terminal residue" evidence="2">
    <location>
        <position position="1"/>
    </location>
</feature>
<organism evidence="2 3">
    <name type="scientific">Beta vulgaris subsp. vulgaris</name>
    <name type="common">Beet</name>
    <dbReference type="NCBI Taxonomy" id="3555"/>
    <lineage>
        <taxon>Eukaryota</taxon>
        <taxon>Viridiplantae</taxon>
        <taxon>Streptophyta</taxon>
        <taxon>Embryophyta</taxon>
        <taxon>Tracheophyta</taxon>
        <taxon>Spermatophyta</taxon>
        <taxon>Magnoliopsida</taxon>
        <taxon>eudicotyledons</taxon>
        <taxon>Gunneridae</taxon>
        <taxon>Pentapetalae</taxon>
        <taxon>Caryophyllales</taxon>
        <taxon>Chenopodiaceae</taxon>
        <taxon>Betoideae</taxon>
        <taxon>Beta</taxon>
    </lineage>
</organism>
<keyword evidence="1" id="KW-0472">Membrane</keyword>
<dbReference type="eggNOG" id="KOG4683">
    <property type="taxonomic scope" value="Eukaryota"/>
</dbReference>
<name>A0A0J8B3Q9_BETVV</name>
<evidence type="ECO:0000256" key="1">
    <source>
        <dbReference type="SAM" id="Phobius"/>
    </source>
</evidence>
<dbReference type="PANTHER" id="PTHR31061">
    <property type="entry name" value="LD22376P"/>
    <property type="match status" value="1"/>
</dbReference>
<dbReference type="PANTHER" id="PTHR31061:SF24">
    <property type="entry name" value="LD22376P"/>
    <property type="match status" value="1"/>
</dbReference>
<feature type="transmembrane region" description="Helical" evidence="1">
    <location>
        <begin position="187"/>
        <end position="206"/>
    </location>
</feature>
<reference evidence="2 3" key="1">
    <citation type="journal article" date="2014" name="Nature">
        <title>The genome of the recently domesticated crop plant sugar beet (Beta vulgaris).</title>
        <authorList>
            <person name="Dohm J.C."/>
            <person name="Minoche A.E."/>
            <person name="Holtgrawe D."/>
            <person name="Capella-Gutierrez S."/>
            <person name="Zakrzewski F."/>
            <person name="Tafer H."/>
            <person name="Rupp O."/>
            <person name="Sorensen T.R."/>
            <person name="Stracke R."/>
            <person name="Reinhardt R."/>
            <person name="Goesmann A."/>
            <person name="Kraft T."/>
            <person name="Schulz B."/>
            <person name="Stadler P.F."/>
            <person name="Schmidt T."/>
            <person name="Gabaldon T."/>
            <person name="Lehrach H."/>
            <person name="Weisshaar B."/>
            <person name="Himmelbauer H."/>
        </authorList>
    </citation>
    <scope>NUCLEOTIDE SEQUENCE [LARGE SCALE GENOMIC DNA]</scope>
    <source>
        <tissue evidence="2">Taproot</tissue>
    </source>
</reference>
<keyword evidence="1" id="KW-0812">Transmembrane</keyword>
<dbReference type="Proteomes" id="UP000035740">
    <property type="component" value="Unassembled WGS sequence"/>
</dbReference>
<accession>A0A0J8B3Q9</accession>
<evidence type="ECO:0000313" key="2">
    <source>
        <dbReference type="EMBL" id="KMS94482.1"/>
    </source>
</evidence>
<keyword evidence="3" id="KW-1185">Reference proteome</keyword>
<dbReference type="EMBL" id="KQ093061">
    <property type="protein sequence ID" value="KMS94482.1"/>
    <property type="molecule type" value="Genomic_DNA"/>
</dbReference>
<dbReference type="OrthoDB" id="1002366at2759"/>
<sequence length="246" mass="27191">SDFAMAVDEQRLLVDAEVTNSSAAQYERTADVGLSTAPKMSSRFHALDAFRGIVVCLMILVDDSGQAYQDRFNHSPWNGLRLADVVMPAFLFTVGSAAALAVQSQLASGKTKSMIMKAASLRGLRLFGLGIFLQGGRFPDQYGLVQLRIPGILQRIAFVYVAVVALCLFASANNTAQSHWRRYRNQYVAMAGILTLYVSLLMIAYFKMECRPSPIAPTPDCNAQYFWDKLIFGENHLVRTVSDFDA</sequence>